<dbReference type="Gene3D" id="3.40.630.30">
    <property type="match status" value="1"/>
</dbReference>
<evidence type="ECO:0000313" key="4">
    <source>
        <dbReference type="EMBL" id="MCW3487498.1"/>
    </source>
</evidence>
<dbReference type="InterPro" id="IPR016181">
    <property type="entry name" value="Acyl_CoA_acyltransferase"/>
</dbReference>
<evidence type="ECO:0000256" key="1">
    <source>
        <dbReference type="ARBA" id="ARBA00022679"/>
    </source>
</evidence>
<protein>
    <submittedName>
        <fullName evidence="4">GNAT family N-acetyltransferase</fullName>
        <ecNumber evidence="4">2.3.1.-</ecNumber>
    </submittedName>
</protein>
<organism evidence="4 5">
    <name type="scientific">Chitinophaga nivalis</name>
    <dbReference type="NCBI Taxonomy" id="2991709"/>
    <lineage>
        <taxon>Bacteria</taxon>
        <taxon>Pseudomonadati</taxon>
        <taxon>Bacteroidota</taxon>
        <taxon>Chitinophagia</taxon>
        <taxon>Chitinophagales</taxon>
        <taxon>Chitinophagaceae</taxon>
        <taxon>Chitinophaga</taxon>
    </lineage>
</organism>
<dbReference type="EC" id="2.3.1.-" evidence="4"/>
<keyword evidence="2 4" id="KW-0012">Acyltransferase</keyword>
<comment type="caution">
    <text evidence="4">The sequence shown here is derived from an EMBL/GenBank/DDBJ whole genome shotgun (WGS) entry which is preliminary data.</text>
</comment>
<keyword evidence="4" id="KW-0067">ATP-binding</keyword>
<keyword evidence="1 4" id="KW-0808">Transferase</keyword>
<dbReference type="Proteomes" id="UP001207742">
    <property type="component" value="Unassembled WGS sequence"/>
</dbReference>
<keyword evidence="5" id="KW-1185">Reference proteome</keyword>
<accession>A0ABT3IU57</accession>
<sequence length="149" mass="16827">MLDFRIIEYGSCDYHTMLELRNEVLRKPLGLTFSEAYLQQEMNDVFIGGFLAVTDQPPVLAGCCILTPVDENTVQLRQMAVSPLLQGKGAGREIIAFAEQYAIRNGFNILTMHARNEAIGFYQKLGYETFGEAFTEVGILHMEMKKQLL</sequence>
<dbReference type="GO" id="GO:0005524">
    <property type="term" value="F:ATP binding"/>
    <property type="evidence" value="ECO:0007669"/>
    <property type="project" value="UniProtKB-KW"/>
</dbReference>
<proteinExistence type="predicted"/>
<dbReference type="PANTHER" id="PTHR43877:SF2">
    <property type="entry name" value="AMINOALKYLPHOSPHONATE N-ACETYLTRANSFERASE-RELATED"/>
    <property type="match status" value="1"/>
</dbReference>
<dbReference type="InterPro" id="IPR050832">
    <property type="entry name" value="Bact_Acetyltransf"/>
</dbReference>
<evidence type="ECO:0000256" key="2">
    <source>
        <dbReference type="ARBA" id="ARBA00023315"/>
    </source>
</evidence>
<dbReference type="SUPFAM" id="SSF55729">
    <property type="entry name" value="Acyl-CoA N-acyltransferases (Nat)"/>
    <property type="match status" value="1"/>
</dbReference>
<dbReference type="PANTHER" id="PTHR43877">
    <property type="entry name" value="AMINOALKYLPHOSPHONATE N-ACETYLTRANSFERASE-RELATED-RELATED"/>
    <property type="match status" value="1"/>
</dbReference>
<dbReference type="PROSITE" id="PS51186">
    <property type="entry name" value="GNAT"/>
    <property type="match status" value="1"/>
</dbReference>
<name>A0ABT3IU57_9BACT</name>
<dbReference type="Pfam" id="PF13673">
    <property type="entry name" value="Acetyltransf_10"/>
    <property type="match status" value="1"/>
</dbReference>
<dbReference type="EMBL" id="JAPDNS010000002">
    <property type="protein sequence ID" value="MCW3487498.1"/>
    <property type="molecule type" value="Genomic_DNA"/>
</dbReference>
<evidence type="ECO:0000313" key="5">
    <source>
        <dbReference type="Proteomes" id="UP001207742"/>
    </source>
</evidence>
<gene>
    <name evidence="4" type="ORF">OL497_26615</name>
</gene>
<dbReference type="GO" id="GO:0016746">
    <property type="term" value="F:acyltransferase activity"/>
    <property type="evidence" value="ECO:0007669"/>
    <property type="project" value="UniProtKB-KW"/>
</dbReference>
<evidence type="ECO:0000259" key="3">
    <source>
        <dbReference type="PROSITE" id="PS51186"/>
    </source>
</evidence>
<keyword evidence="4" id="KW-0547">Nucleotide-binding</keyword>
<dbReference type="InterPro" id="IPR000182">
    <property type="entry name" value="GNAT_dom"/>
</dbReference>
<dbReference type="CDD" id="cd04301">
    <property type="entry name" value="NAT_SF"/>
    <property type="match status" value="1"/>
</dbReference>
<feature type="domain" description="N-acetyltransferase" evidence="3">
    <location>
        <begin position="2"/>
        <end position="149"/>
    </location>
</feature>
<dbReference type="RefSeq" id="WP_264734304.1">
    <property type="nucleotide sequence ID" value="NZ_JAPDNR010000001.1"/>
</dbReference>
<reference evidence="4 5" key="1">
    <citation type="submission" date="2022-10" db="EMBL/GenBank/DDBJ databases">
        <title>Chitinophaga nivalis PC15 sp. nov., isolated from Pyeongchang county, South Korea.</title>
        <authorList>
            <person name="Trinh H.N."/>
        </authorList>
    </citation>
    <scope>NUCLEOTIDE SEQUENCE [LARGE SCALE GENOMIC DNA]</scope>
    <source>
        <strain evidence="4 5">PC14</strain>
    </source>
</reference>